<proteinExistence type="predicted"/>
<accession>A0A1L7XIA9</accession>
<keyword evidence="3" id="KW-1185">Reference proteome</keyword>
<sequence length="327" mass="38615">MSEHQHCYLVYRRNYGYFKEDKDYDGLEEVLACYANLQDVNRHAKTEINRFYRELYEYILESSPIDDSEREQYAAHVVLDDRHKELHRVEVRVARIEIRPSYDGDEDAMLEEKEDALVKSEPGSPLSAGNGQAGLVEPSPEPRPFPLPDARPGCLNGFRIVPVGNQYPYDSSEMETLIKEYGGEFEEYGPNTDAYLQNWDDWEKVQQAADQRPYIFYIFTAPYYTEHVSHPSWGDIKHPCKMRQLHFFNLMEGLSYEKSRESLITQMEDRMSRWKENRRVSIVGPSKDRSKRRRFHSPPQLDLRSEIQRQDPHMRTKLSDHGFRMSF</sequence>
<dbReference type="Proteomes" id="UP000184330">
    <property type="component" value="Unassembled WGS sequence"/>
</dbReference>
<evidence type="ECO:0000313" key="3">
    <source>
        <dbReference type="Proteomes" id="UP000184330"/>
    </source>
</evidence>
<name>A0A1L7XIA9_9HELO</name>
<reference evidence="2 3" key="1">
    <citation type="submission" date="2016-03" db="EMBL/GenBank/DDBJ databases">
        <authorList>
            <person name="Ploux O."/>
        </authorList>
    </citation>
    <scope>NUCLEOTIDE SEQUENCE [LARGE SCALE GENOMIC DNA]</scope>
    <source>
        <strain evidence="2 3">UAMH 11012</strain>
    </source>
</reference>
<dbReference type="AlphaFoldDB" id="A0A1L7XIA9"/>
<evidence type="ECO:0000256" key="1">
    <source>
        <dbReference type="SAM" id="MobiDB-lite"/>
    </source>
</evidence>
<dbReference type="OrthoDB" id="3581639at2759"/>
<feature type="region of interest" description="Disordered" evidence="1">
    <location>
        <begin position="114"/>
        <end position="145"/>
    </location>
</feature>
<organism evidence="2 3">
    <name type="scientific">Phialocephala subalpina</name>
    <dbReference type="NCBI Taxonomy" id="576137"/>
    <lineage>
        <taxon>Eukaryota</taxon>
        <taxon>Fungi</taxon>
        <taxon>Dikarya</taxon>
        <taxon>Ascomycota</taxon>
        <taxon>Pezizomycotina</taxon>
        <taxon>Leotiomycetes</taxon>
        <taxon>Helotiales</taxon>
        <taxon>Mollisiaceae</taxon>
        <taxon>Phialocephala</taxon>
        <taxon>Phialocephala fortinii species complex</taxon>
    </lineage>
</organism>
<feature type="compositionally biased region" description="Basic and acidic residues" evidence="1">
    <location>
        <begin position="303"/>
        <end position="327"/>
    </location>
</feature>
<protein>
    <submittedName>
        <fullName evidence="2">Uncharacterized protein</fullName>
    </submittedName>
</protein>
<dbReference type="EMBL" id="FJOG01000028">
    <property type="protein sequence ID" value="CZR64775.1"/>
    <property type="molecule type" value="Genomic_DNA"/>
</dbReference>
<gene>
    <name evidence="2" type="ORF">PAC_14674</name>
</gene>
<evidence type="ECO:0000313" key="2">
    <source>
        <dbReference type="EMBL" id="CZR64775.1"/>
    </source>
</evidence>
<feature type="region of interest" description="Disordered" evidence="1">
    <location>
        <begin position="280"/>
        <end position="327"/>
    </location>
</feature>